<organism evidence="2">
    <name type="scientific">marine sediment metagenome</name>
    <dbReference type="NCBI Taxonomy" id="412755"/>
    <lineage>
        <taxon>unclassified sequences</taxon>
        <taxon>metagenomes</taxon>
        <taxon>ecological metagenomes</taxon>
    </lineage>
</organism>
<comment type="caution">
    <text evidence="2">The sequence shown here is derived from an EMBL/GenBank/DDBJ whole genome shotgun (WGS) entry which is preliminary data.</text>
</comment>
<reference evidence="2" key="1">
    <citation type="journal article" date="2015" name="Nature">
        <title>Complex archaea that bridge the gap between prokaryotes and eukaryotes.</title>
        <authorList>
            <person name="Spang A."/>
            <person name="Saw J.H."/>
            <person name="Jorgensen S.L."/>
            <person name="Zaremba-Niedzwiedzka K."/>
            <person name="Martijn J."/>
            <person name="Lind A.E."/>
            <person name="van Eijk R."/>
            <person name="Schleper C."/>
            <person name="Guy L."/>
            <person name="Ettema T.J."/>
        </authorList>
    </citation>
    <scope>NUCLEOTIDE SEQUENCE</scope>
</reference>
<dbReference type="InterPro" id="IPR025475">
    <property type="entry name" value="DUF4326"/>
</dbReference>
<dbReference type="AlphaFoldDB" id="A0A0F9NXW6"/>
<gene>
    <name evidence="2" type="ORF">LCGC14_1282480</name>
</gene>
<evidence type="ECO:0000259" key="1">
    <source>
        <dbReference type="Pfam" id="PF14216"/>
    </source>
</evidence>
<accession>A0A0F9NXW6</accession>
<protein>
    <recommendedName>
        <fullName evidence="1">DUF4326 domain-containing protein</fullName>
    </recommendedName>
</protein>
<proteinExistence type="predicted"/>
<dbReference type="EMBL" id="LAZR01007310">
    <property type="protein sequence ID" value="KKM86092.1"/>
    <property type="molecule type" value="Genomic_DNA"/>
</dbReference>
<sequence>MGPRVYNKRTDTIPEDAVYVGRPTKWGNPFRIGRHGTRTEVIKAFREWLDESGYNGSVVDTRELRGKDLVCWCAPLPCHADVLLELANQ</sequence>
<name>A0A0F9NXW6_9ZZZZ</name>
<feature type="domain" description="DUF4326" evidence="1">
    <location>
        <begin position="9"/>
        <end position="85"/>
    </location>
</feature>
<evidence type="ECO:0000313" key="2">
    <source>
        <dbReference type="EMBL" id="KKM86092.1"/>
    </source>
</evidence>
<dbReference type="Pfam" id="PF14216">
    <property type="entry name" value="DUF4326"/>
    <property type="match status" value="1"/>
</dbReference>